<organism evidence="2 3">
    <name type="scientific">Pseudoalteromonas luteoviolacea (strain 2ta16)</name>
    <dbReference type="NCBI Taxonomy" id="1353533"/>
    <lineage>
        <taxon>Bacteria</taxon>
        <taxon>Pseudomonadati</taxon>
        <taxon>Pseudomonadota</taxon>
        <taxon>Gammaproteobacteria</taxon>
        <taxon>Alteromonadales</taxon>
        <taxon>Pseudoalteromonadaceae</taxon>
        <taxon>Pseudoalteromonas</taxon>
    </lineage>
</organism>
<evidence type="ECO:0000256" key="1">
    <source>
        <dbReference type="SAM" id="SignalP"/>
    </source>
</evidence>
<dbReference type="SUPFAM" id="SSF49785">
    <property type="entry name" value="Galactose-binding domain-like"/>
    <property type="match status" value="1"/>
</dbReference>
<dbReference type="Pfam" id="PF14099">
    <property type="entry name" value="Polysacc_lyase"/>
    <property type="match status" value="1"/>
</dbReference>
<feature type="chain" id="PRO_5004721446" description="Polysaccharide lyase" evidence="1">
    <location>
        <begin position="22"/>
        <end position="298"/>
    </location>
</feature>
<dbReference type="RefSeq" id="WP_023399088.1">
    <property type="nucleotide sequence ID" value="NZ_AUSV01000036.1"/>
</dbReference>
<protein>
    <recommendedName>
        <fullName evidence="4">Polysaccharide lyase</fullName>
    </recommendedName>
</protein>
<dbReference type="PATRIC" id="fig|1353533.3.peg.2167"/>
<gene>
    <name evidence="2" type="ORF">PL2TA16_03210</name>
</gene>
<sequence length="298" mass="33615">MKLINLSLTIAACYFSTNANAIEYMSYGSFNDPIQYNYHIQDCNGSISQGYGYGYYGKGVKFHRNGNVTTPTCQWKGRTELYANKLQDVPLNEYRWYGFSFKVADDSALDGPVLGDRYAIIQQFWSPTAATGPKMEFYLSKLTGKLTLNFKHSIKCSYSNASQFVNSEGESLCGNERNNRKIYFKSIPVEKGKWYYVRMGISADAPLNGKTVANGDIRAAVKQQGGSWQAFSYYGPNGRTNYFKTFTHELTANGRSVQPNSFKFGWYGPARPNSSGVIYFDEVYSNSYFGGLPSQYRN</sequence>
<feature type="signal peptide" evidence="1">
    <location>
        <begin position="1"/>
        <end position="21"/>
    </location>
</feature>
<dbReference type="InterPro" id="IPR025975">
    <property type="entry name" value="Polysacc_lyase"/>
</dbReference>
<dbReference type="AlphaFoldDB" id="V4JEA6"/>
<proteinExistence type="predicted"/>
<keyword evidence="1" id="KW-0732">Signal</keyword>
<dbReference type="InterPro" id="IPR008979">
    <property type="entry name" value="Galactose-bd-like_sf"/>
</dbReference>
<dbReference type="EMBL" id="AUSV01000036">
    <property type="protein sequence ID" value="ESP93357.1"/>
    <property type="molecule type" value="Genomic_DNA"/>
</dbReference>
<accession>V4JEA6</accession>
<comment type="caution">
    <text evidence="2">The sequence shown here is derived from an EMBL/GenBank/DDBJ whole genome shotgun (WGS) entry which is preliminary data.</text>
</comment>
<dbReference type="Gene3D" id="2.60.120.200">
    <property type="match status" value="1"/>
</dbReference>
<evidence type="ECO:0000313" key="3">
    <source>
        <dbReference type="Proteomes" id="UP000017820"/>
    </source>
</evidence>
<dbReference type="Proteomes" id="UP000017820">
    <property type="component" value="Unassembled WGS sequence"/>
</dbReference>
<dbReference type="GeneID" id="29922390"/>
<reference evidence="2 3" key="1">
    <citation type="submission" date="2013-07" db="EMBL/GenBank/DDBJ databases">
        <title>Draft genome sequence of Pseudoalteromonas luteoviolacea 2ta16.</title>
        <authorList>
            <person name="Allen E.E."/>
            <person name="Azam F."/>
            <person name="Podell S."/>
        </authorList>
    </citation>
    <scope>NUCLEOTIDE SEQUENCE [LARGE SCALE GENOMIC DNA]</scope>
    <source>
        <strain evidence="2 3">2ta16</strain>
    </source>
</reference>
<evidence type="ECO:0000313" key="2">
    <source>
        <dbReference type="EMBL" id="ESP93357.1"/>
    </source>
</evidence>
<name>V4JEA6_PSEL2</name>
<evidence type="ECO:0008006" key="4">
    <source>
        <dbReference type="Google" id="ProtNLM"/>
    </source>
</evidence>